<dbReference type="InterPro" id="IPR011704">
    <property type="entry name" value="ATPase_dyneun-rel_AAA"/>
</dbReference>
<dbReference type="Pfam" id="PF07728">
    <property type="entry name" value="AAA_5"/>
    <property type="match status" value="1"/>
</dbReference>
<dbReference type="EMBL" id="LT559118">
    <property type="protein sequence ID" value="SBP01231.1"/>
    <property type="molecule type" value="Genomic_DNA"/>
</dbReference>
<dbReference type="Gene3D" id="3.40.50.300">
    <property type="entry name" value="P-loop containing nucleotide triphosphate hydrolases"/>
    <property type="match status" value="1"/>
</dbReference>
<dbReference type="SUPFAM" id="SSF52540">
    <property type="entry name" value="P-loop containing nucleoside triphosphate hydrolases"/>
    <property type="match status" value="1"/>
</dbReference>
<evidence type="ECO:0000259" key="2">
    <source>
        <dbReference type="SMART" id="SM00382"/>
    </source>
</evidence>
<feature type="region of interest" description="Disordered" evidence="1">
    <location>
        <begin position="212"/>
        <end position="250"/>
    </location>
</feature>
<dbReference type="GO" id="GO:0005524">
    <property type="term" value="F:ATP binding"/>
    <property type="evidence" value="ECO:0007669"/>
    <property type="project" value="InterPro"/>
</dbReference>
<dbReference type="InterPro" id="IPR003593">
    <property type="entry name" value="AAA+_ATPase"/>
</dbReference>
<organism evidence="3">
    <name type="scientific">Nonomuraea gerenzanensis</name>
    <dbReference type="NCBI Taxonomy" id="93944"/>
    <lineage>
        <taxon>Bacteria</taxon>
        <taxon>Bacillati</taxon>
        <taxon>Actinomycetota</taxon>
        <taxon>Actinomycetes</taxon>
        <taxon>Streptosporangiales</taxon>
        <taxon>Streptosporangiaceae</taxon>
        <taxon>Nonomuraea</taxon>
    </lineage>
</organism>
<dbReference type="InterPro" id="IPR027417">
    <property type="entry name" value="P-loop_NTPase"/>
</dbReference>
<dbReference type="GO" id="GO:0016887">
    <property type="term" value="F:ATP hydrolysis activity"/>
    <property type="evidence" value="ECO:0007669"/>
    <property type="project" value="InterPro"/>
</dbReference>
<protein>
    <submittedName>
        <fullName evidence="3">MoxR-like ATPases</fullName>
    </submittedName>
</protein>
<dbReference type="AlphaFoldDB" id="A0A1M4EQV2"/>
<gene>
    <name evidence="3" type="ORF">BN4615_P10747</name>
</gene>
<sequence>MSVDGARTVLEALSIAVSAGVPTLVWGSPGTGKTSAVVALAESLSWPVEVVIGSIREPSDFAGLPVISDGTVRLAPPAWAQRLATAGHGLLFLDELTTAPPAVQAAMLRVVLERVVGDLRLPDKVQVVAAANPPEEAADGWEPAPPLANRFVHLDWPVDGRQIARGLAMGFPVPSLAGFARPASREQVMEARATVAAFLEIRPALALRVPSSSGTWGGSSSMGGASAGNPPDRGAWNAGAPGSAGHGWPSPRSWEAAAKLMAACKAAGASPDVLAVLVAGAVGEGAALEFLSWLEHLDLPDPMAVLAGPDAFELPRRGDRAFAVLTSVVAVAVAAGDVERWNAAWRVIAKAARTAPDVATLAARTLAGHRPPGAEIPAALLELSPILRSAGLLGD</sequence>
<proteinExistence type="predicted"/>
<evidence type="ECO:0000313" key="3">
    <source>
        <dbReference type="EMBL" id="SBP01231.1"/>
    </source>
</evidence>
<evidence type="ECO:0000256" key="1">
    <source>
        <dbReference type="SAM" id="MobiDB-lite"/>
    </source>
</evidence>
<accession>A0A1M4EQV2</accession>
<reference evidence="3" key="1">
    <citation type="submission" date="2016-04" db="EMBL/GenBank/DDBJ databases">
        <authorList>
            <person name="Evans L.H."/>
            <person name="Alamgir A."/>
            <person name="Owens N."/>
            <person name="Weber N.D."/>
            <person name="Virtaneva K."/>
            <person name="Barbian K."/>
            <person name="Babar A."/>
            <person name="Rosenke K."/>
        </authorList>
    </citation>
    <scope>NUCLEOTIDE SEQUENCE</scope>
    <source>
        <strain evidence="3">Nono1</strain>
    </source>
</reference>
<name>A0A1M4EQV2_9ACTN</name>
<dbReference type="SMART" id="SM00382">
    <property type="entry name" value="AAA"/>
    <property type="match status" value="1"/>
</dbReference>
<dbReference type="CDD" id="cd00009">
    <property type="entry name" value="AAA"/>
    <property type="match status" value="1"/>
</dbReference>
<feature type="domain" description="AAA+ ATPase" evidence="2">
    <location>
        <begin position="19"/>
        <end position="160"/>
    </location>
</feature>